<feature type="compositionally biased region" description="Polar residues" evidence="1">
    <location>
        <begin position="54"/>
        <end position="65"/>
    </location>
</feature>
<feature type="region of interest" description="Disordered" evidence="1">
    <location>
        <begin position="1"/>
        <end position="166"/>
    </location>
</feature>
<feature type="compositionally biased region" description="Basic and acidic residues" evidence="1">
    <location>
        <begin position="197"/>
        <end position="207"/>
    </location>
</feature>
<feature type="region of interest" description="Disordered" evidence="1">
    <location>
        <begin position="197"/>
        <end position="220"/>
    </location>
</feature>
<sequence>MESAGRIEKIWKKSAPQDHQHEHDRHGNGQSILSYDSPQTSPGQRIAHRATEARQGSSEILSNHIESPPPSDTGPPSMSAHLWRAGEAGVVESAQSTATNRGGANATGTNTGTADDMQGGDGASGHPRTPSAEADISTSASALRPGMSVVRTQTEVPQVPSAGDVVDSDSNLQILRWGQQVRRRKDLVPKLHSLRERRSLSSDKAGEIRQSQDQNSARISELEKHLQNARRYAGELTEQYEASKLEERDMSVVIGNMEGEIEKIDQELLQP</sequence>
<dbReference type="EMBL" id="JAVRRL010000146">
    <property type="protein sequence ID" value="KAK5105883.1"/>
    <property type="molecule type" value="Genomic_DNA"/>
</dbReference>
<feature type="compositionally biased region" description="Polar residues" evidence="1">
    <location>
        <begin position="28"/>
        <end position="43"/>
    </location>
</feature>
<name>A0AAN7YM57_9PEZI</name>
<feature type="compositionally biased region" description="Low complexity" evidence="1">
    <location>
        <begin position="97"/>
        <end position="114"/>
    </location>
</feature>
<feature type="compositionally biased region" description="Polar residues" evidence="1">
    <location>
        <begin position="209"/>
        <end position="218"/>
    </location>
</feature>
<reference evidence="2" key="1">
    <citation type="submission" date="2023-08" db="EMBL/GenBank/DDBJ databases">
        <title>Black Yeasts Isolated from many extreme environments.</title>
        <authorList>
            <person name="Coleine C."/>
            <person name="Stajich J.E."/>
            <person name="Selbmann L."/>
        </authorList>
    </citation>
    <scope>NUCLEOTIDE SEQUENCE</scope>
    <source>
        <strain evidence="2">CCFEE 5401</strain>
    </source>
</reference>
<proteinExistence type="predicted"/>
<protein>
    <submittedName>
        <fullName evidence="2">Uncharacterized protein</fullName>
    </submittedName>
</protein>
<feature type="compositionally biased region" description="Basic and acidic residues" evidence="1">
    <location>
        <begin position="1"/>
        <end position="27"/>
    </location>
</feature>
<gene>
    <name evidence="2" type="ORF">LTR62_001942</name>
</gene>
<dbReference type="Proteomes" id="UP001310890">
    <property type="component" value="Unassembled WGS sequence"/>
</dbReference>
<evidence type="ECO:0000313" key="3">
    <source>
        <dbReference type="Proteomes" id="UP001310890"/>
    </source>
</evidence>
<accession>A0AAN7YM57</accession>
<organism evidence="2 3">
    <name type="scientific">Meristemomyces frigidus</name>
    <dbReference type="NCBI Taxonomy" id="1508187"/>
    <lineage>
        <taxon>Eukaryota</taxon>
        <taxon>Fungi</taxon>
        <taxon>Dikarya</taxon>
        <taxon>Ascomycota</taxon>
        <taxon>Pezizomycotina</taxon>
        <taxon>Dothideomycetes</taxon>
        <taxon>Dothideomycetidae</taxon>
        <taxon>Mycosphaerellales</taxon>
        <taxon>Teratosphaeriaceae</taxon>
        <taxon>Meristemomyces</taxon>
    </lineage>
</organism>
<evidence type="ECO:0000313" key="2">
    <source>
        <dbReference type="EMBL" id="KAK5105883.1"/>
    </source>
</evidence>
<dbReference type="AlphaFoldDB" id="A0AAN7YM57"/>
<comment type="caution">
    <text evidence="2">The sequence shown here is derived from an EMBL/GenBank/DDBJ whole genome shotgun (WGS) entry which is preliminary data.</text>
</comment>
<evidence type="ECO:0000256" key="1">
    <source>
        <dbReference type="SAM" id="MobiDB-lite"/>
    </source>
</evidence>